<evidence type="ECO:0000313" key="2">
    <source>
        <dbReference type="EMBL" id="CAH1111127.1"/>
    </source>
</evidence>
<dbReference type="EMBL" id="OV651817">
    <property type="protein sequence ID" value="CAH1111127.1"/>
    <property type="molecule type" value="Genomic_DNA"/>
</dbReference>
<dbReference type="AlphaFoldDB" id="A0A9P0GJ43"/>
<feature type="region of interest" description="Disordered" evidence="1">
    <location>
        <begin position="147"/>
        <end position="168"/>
    </location>
</feature>
<proteinExistence type="predicted"/>
<feature type="region of interest" description="Disordered" evidence="1">
    <location>
        <begin position="202"/>
        <end position="246"/>
    </location>
</feature>
<organism evidence="2 3">
    <name type="scientific">Psylliodes chrysocephalus</name>
    <dbReference type="NCBI Taxonomy" id="3402493"/>
    <lineage>
        <taxon>Eukaryota</taxon>
        <taxon>Metazoa</taxon>
        <taxon>Ecdysozoa</taxon>
        <taxon>Arthropoda</taxon>
        <taxon>Hexapoda</taxon>
        <taxon>Insecta</taxon>
        <taxon>Pterygota</taxon>
        <taxon>Neoptera</taxon>
        <taxon>Endopterygota</taxon>
        <taxon>Coleoptera</taxon>
        <taxon>Polyphaga</taxon>
        <taxon>Cucujiformia</taxon>
        <taxon>Chrysomeloidea</taxon>
        <taxon>Chrysomelidae</taxon>
        <taxon>Galerucinae</taxon>
        <taxon>Alticini</taxon>
        <taxon>Psylliodes</taxon>
    </lineage>
</organism>
<sequence length="394" mass="44383">MTRQNLRLVTGILTGHCQVQKHLHIMGLSESALCRGCEQEDETIEHILYDCLTLSFIRKFVFGEYRLTPAAIREAPLGDVVNYIKYKACQIRWKNIRDYYQKKKREVMKGQKAGSVGNSNLENFHAKYKQLSFLDNTSIVERRSISSLSESQNYPDTQSEQSGSIFVKSQDVVGESQAVLSDMEDSEMADSQASLVTETPFNTQEPHEDQEPHENQPTRVEEPNTPVTIPSKRKRKSVSKDRSAAVLEEIRRGRTERNKMMKDLLRELRSNTKDDTPISMFFHSITLTVEQFPPDLQTSAKVKVLQVISDLEFEHQQRTMIAHGSQCASTGASTRSSYSVPTPQFLSPPDQSIPLTAVASPSYLIHSDQSRSSSAASYLQSFSPQGSPMSPVIQ</sequence>
<evidence type="ECO:0008006" key="4">
    <source>
        <dbReference type="Google" id="ProtNLM"/>
    </source>
</evidence>
<protein>
    <recommendedName>
        <fullName evidence="4">BESS domain-containing protein</fullName>
    </recommendedName>
</protein>
<evidence type="ECO:0000313" key="3">
    <source>
        <dbReference type="Proteomes" id="UP001153636"/>
    </source>
</evidence>
<accession>A0A9P0GJ43</accession>
<dbReference type="OrthoDB" id="5803771at2759"/>
<gene>
    <name evidence="2" type="ORF">PSYICH_LOCUS11629</name>
</gene>
<reference evidence="2" key="1">
    <citation type="submission" date="2022-01" db="EMBL/GenBank/DDBJ databases">
        <authorList>
            <person name="King R."/>
        </authorList>
    </citation>
    <scope>NUCLEOTIDE SEQUENCE</scope>
</reference>
<feature type="compositionally biased region" description="Polar residues" evidence="1">
    <location>
        <begin position="147"/>
        <end position="164"/>
    </location>
</feature>
<keyword evidence="3" id="KW-1185">Reference proteome</keyword>
<dbReference type="Proteomes" id="UP001153636">
    <property type="component" value="Chromosome 5"/>
</dbReference>
<name>A0A9P0GJ43_9CUCU</name>
<feature type="compositionally biased region" description="Basic and acidic residues" evidence="1">
    <location>
        <begin position="205"/>
        <end position="222"/>
    </location>
</feature>
<evidence type="ECO:0000256" key="1">
    <source>
        <dbReference type="SAM" id="MobiDB-lite"/>
    </source>
</evidence>